<gene>
    <name evidence="5" type="ORF">ACFQ0I_06345</name>
</gene>
<feature type="signal peptide" evidence="2">
    <location>
        <begin position="1"/>
        <end position="37"/>
    </location>
</feature>
<dbReference type="SMART" id="SM00710">
    <property type="entry name" value="PbH1"/>
    <property type="match status" value="5"/>
</dbReference>
<dbReference type="SUPFAM" id="SSF51126">
    <property type="entry name" value="Pectin lyase-like"/>
    <property type="match status" value="1"/>
</dbReference>
<organism evidence="5 6">
    <name type="scientific">Mariniflexile aquimaris</name>
    <dbReference type="NCBI Taxonomy" id="881009"/>
    <lineage>
        <taxon>Bacteria</taxon>
        <taxon>Pseudomonadati</taxon>
        <taxon>Bacteroidota</taxon>
        <taxon>Flavobacteriia</taxon>
        <taxon>Flavobacteriales</taxon>
        <taxon>Flavobacteriaceae</taxon>
        <taxon>Mariniflexile</taxon>
    </lineage>
</organism>
<dbReference type="CDD" id="cd14948">
    <property type="entry name" value="BACON"/>
    <property type="match status" value="1"/>
</dbReference>
<name>A0ABW3BS93_9FLAO</name>
<comment type="caution">
    <text evidence="5">The sequence shown here is derived from an EMBL/GenBank/DDBJ whole genome shotgun (WGS) entry which is preliminary data.</text>
</comment>
<dbReference type="Gene3D" id="2.160.20.10">
    <property type="entry name" value="Single-stranded right-handed beta-helix, Pectin lyase-like"/>
    <property type="match status" value="1"/>
</dbReference>
<dbReference type="InterPro" id="IPR012334">
    <property type="entry name" value="Pectin_lyas_fold"/>
</dbReference>
<dbReference type="InterPro" id="IPR026444">
    <property type="entry name" value="Secre_tail"/>
</dbReference>
<dbReference type="CDD" id="cd14251">
    <property type="entry name" value="PL-6"/>
    <property type="match status" value="1"/>
</dbReference>
<dbReference type="EMBL" id="JBHTIB010000008">
    <property type="protein sequence ID" value="MFD0835377.1"/>
    <property type="molecule type" value="Genomic_DNA"/>
</dbReference>
<evidence type="ECO:0000259" key="4">
    <source>
        <dbReference type="Pfam" id="PF18962"/>
    </source>
</evidence>
<dbReference type="InterPro" id="IPR006626">
    <property type="entry name" value="PbH1"/>
</dbReference>
<dbReference type="Pfam" id="PF13004">
    <property type="entry name" value="BACON"/>
    <property type="match status" value="1"/>
</dbReference>
<proteinExistence type="predicted"/>
<dbReference type="InterPro" id="IPR024361">
    <property type="entry name" value="BACON"/>
</dbReference>
<dbReference type="InterPro" id="IPR039513">
    <property type="entry name" value="PL-6"/>
</dbReference>
<evidence type="ECO:0000259" key="3">
    <source>
        <dbReference type="Pfam" id="PF13004"/>
    </source>
</evidence>
<keyword evidence="6" id="KW-1185">Reference proteome</keyword>
<dbReference type="Pfam" id="PF18962">
    <property type="entry name" value="Por_Secre_tail"/>
    <property type="match status" value="1"/>
</dbReference>
<keyword evidence="1 2" id="KW-0732">Signal</keyword>
<dbReference type="Gene3D" id="2.60.40.10">
    <property type="entry name" value="Immunoglobulins"/>
    <property type="match status" value="1"/>
</dbReference>
<dbReference type="Proteomes" id="UP001597011">
    <property type="component" value="Unassembled WGS sequence"/>
</dbReference>
<dbReference type="InterPro" id="IPR008979">
    <property type="entry name" value="Galactose-bd-like_sf"/>
</dbReference>
<evidence type="ECO:0000256" key="2">
    <source>
        <dbReference type="SAM" id="SignalP"/>
    </source>
</evidence>
<evidence type="ECO:0000313" key="5">
    <source>
        <dbReference type="EMBL" id="MFD0835377.1"/>
    </source>
</evidence>
<feature type="chain" id="PRO_5046951162" evidence="2">
    <location>
        <begin position="38"/>
        <end position="871"/>
    </location>
</feature>
<evidence type="ECO:0000256" key="1">
    <source>
        <dbReference type="ARBA" id="ARBA00022729"/>
    </source>
</evidence>
<dbReference type="RefSeq" id="WP_379940486.1">
    <property type="nucleotide sequence ID" value="NZ_JBHTIB010000008.1"/>
</dbReference>
<dbReference type="NCBIfam" id="TIGR04183">
    <property type="entry name" value="Por_Secre_tail"/>
    <property type="match status" value="1"/>
</dbReference>
<evidence type="ECO:0000313" key="6">
    <source>
        <dbReference type="Proteomes" id="UP001597011"/>
    </source>
</evidence>
<sequence>MQKTTRQKSNLNHSKKQQHLKLWCLLTLVFASFTIFSQTTTYVTTSSALKTAVDNAAPGDIVIVTNGTYSGFSATLTPKGSAGNPITIKAESIGGVTFTGSSRFTFNKAYHAVMEGFTFNCTGSSTMVKLEGCHNIRVTRNVFELAQTSSSKWVFIGGVYDDITEPYQYLSHDNRIDHNIFQNKTLPGHYITVDGTNEVIQSQNDRIDHNYFKNNGPRATNEQESIRVGWSNMSKSSGYTTVEYNLFEECDGDPEIVSIKSCDNVVRHNTFLRSYGTLSLRHGDRNRIEGNYFFGGNRPIGSISYDGGVTSTTLYTGGIRVYGSDHVIINNYFEGLNGTKWDAPITLTQGDVTSTSTSLSSHFRAENVTIAYNTLVNNTNGIEIGFDNNGAYNKTVSNIKIMNNLITGTENALVAIKDNNDQGSNITWANNLIYPTGTATTISGATTTSFTTAMVVNENPNLTFDASTGVWRTTNTSPLYNNAVTTETVNEDIDGQTRPTLSNPGADHYSLESVRFMPMTTATVGPNAYEVDDTSESLYVSSISNYAASGSTQTVTVTSNVSWSVTDDSSWISISAPASGTNNGSFDIVVDQNTTTSTRAGIVTVTGGALTRTLNITQDAADPRSGLNLINKTANDAAVNYFSNEEVNGTTKFNYAINSLDKNFGTQWAGNGALDPGGSNNAIIIYDLKGSFDLQLVDIATTNGKTYYLQILVSSTGTADGDFSNPFPAGDLISNTDASFKAFVLPATAIGTKYVKIIGNGQVGSSSRFTTLHEIEFYGDASTLSVANKDVNQIKIYPNPVKDIVTLKNIKNNVSLVQVFTIDGRKVMEKAVKSSEQEILLDMTPFENGAYILNISNGSETKQSKMIMVSH</sequence>
<protein>
    <submittedName>
        <fullName evidence="5">Chondroitinase-B domain-containing protein</fullName>
    </submittedName>
</protein>
<dbReference type="Pfam" id="PF14592">
    <property type="entry name" value="Chondroitinas_B"/>
    <property type="match status" value="1"/>
</dbReference>
<feature type="domain" description="Secretion system C-terminal sorting" evidence="4">
    <location>
        <begin position="796"/>
        <end position="867"/>
    </location>
</feature>
<reference evidence="6" key="1">
    <citation type="journal article" date="2019" name="Int. J. Syst. Evol. Microbiol.">
        <title>The Global Catalogue of Microorganisms (GCM) 10K type strain sequencing project: providing services to taxonomists for standard genome sequencing and annotation.</title>
        <authorList>
            <consortium name="The Broad Institute Genomics Platform"/>
            <consortium name="The Broad Institute Genome Sequencing Center for Infectious Disease"/>
            <person name="Wu L."/>
            <person name="Ma J."/>
        </authorList>
    </citation>
    <scope>NUCLEOTIDE SEQUENCE [LARGE SCALE GENOMIC DNA]</scope>
    <source>
        <strain evidence="6">CCUG 60529</strain>
    </source>
</reference>
<accession>A0ABW3BS93</accession>
<dbReference type="InterPro" id="IPR011050">
    <property type="entry name" value="Pectin_lyase_fold/virulence"/>
</dbReference>
<dbReference type="SUPFAM" id="SSF49785">
    <property type="entry name" value="Galactose-binding domain-like"/>
    <property type="match status" value="1"/>
</dbReference>
<feature type="domain" description="BACON" evidence="3">
    <location>
        <begin position="562"/>
        <end position="619"/>
    </location>
</feature>
<dbReference type="InterPro" id="IPR013783">
    <property type="entry name" value="Ig-like_fold"/>
</dbReference>